<evidence type="ECO:0000313" key="3">
    <source>
        <dbReference type="Proteomes" id="UP000000763"/>
    </source>
</evidence>
<dbReference type="AlphaFoldDB" id="Q6AU74"/>
<organism evidence="2 3">
    <name type="scientific">Oryza sativa subsp. japonica</name>
    <name type="common">Rice</name>
    <dbReference type="NCBI Taxonomy" id="39947"/>
    <lineage>
        <taxon>Eukaryota</taxon>
        <taxon>Viridiplantae</taxon>
        <taxon>Streptophyta</taxon>
        <taxon>Embryophyta</taxon>
        <taxon>Tracheophyta</taxon>
        <taxon>Spermatophyta</taxon>
        <taxon>Magnoliopsida</taxon>
        <taxon>Liliopsida</taxon>
        <taxon>Poales</taxon>
        <taxon>Poaceae</taxon>
        <taxon>BOP clade</taxon>
        <taxon>Oryzoideae</taxon>
        <taxon>Oryzeae</taxon>
        <taxon>Oryzinae</taxon>
        <taxon>Oryza</taxon>
        <taxon>Oryza sativa</taxon>
    </lineage>
</organism>
<evidence type="ECO:0000313" key="2">
    <source>
        <dbReference type="EMBL" id="AAT93900.1"/>
    </source>
</evidence>
<dbReference type="EMBL" id="AC132483">
    <property type="protein sequence ID" value="AAT93900.1"/>
    <property type="molecule type" value="Genomic_DNA"/>
</dbReference>
<feature type="compositionally biased region" description="Polar residues" evidence="1">
    <location>
        <begin position="191"/>
        <end position="206"/>
    </location>
</feature>
<sequence length="206" mass="22026">MHQCERVSCHKRGRPMDLHPNPAAAGSDMSMSTGRQRQRSHDSRAVRGGCMGQRQATASPRAVRQSAAEPPPAPRGGEGFTTGAWSCLLPGDRLLAVPLQVYGGGGGKNELNGVGRQRRRGKEPSAANGSVAWIGARRRAQRNSDENEVWCQIYRLLFSRNRHLPFFSSRGGGLAGNRHCLARGVGASHGATPSPNASPNSCLDLP</sequence>
<accession>Q6AU74</accession>
<feature type="region of interest" description="Disordered" evidence="1">
    <location>
        <begin position="1"/>
        <end position="79"/>
    </location>
</feature>
<proteinExistence type="predicted"/>
<reference evidence="3" key="1">
    <citation type="journal article" date="2005" name="Nature">
        <title>The map-based sequence of the rice genome.</title>
        <authorList>
            <consortium name="International rice genome sequencing project (IRGSP)"/>
            <person name="Matsumoto T."/>
            <person name="Wu J."/>
            <person name="Kanamori H."/>
            <person name="Katayose Y."/>
            <person name="Fujisawa M."/>
            <person name="Namiki N."/>
            <person name="Mizuno H."/>
            <person name="Yamamoto K."/>
            <person name="Antonio B.A."/>
            <person name="Baba T."/>
            <person name="Sakata K."/>
            <person name="Nagamura Y."/>
            <person name="Aoki H."/>
            <person name="Arikawa K."/>
            <person name="Arita K."/>
            <person name="Bito T."/>
            <person name="Chiden Y."/>
            <person name="Fujitsuka N."/>
            <person name="Fukunaka R."/>
            <person name="Hamada M."/>
            <person name="Harada C."/>
            <person name="Hayashi A."/>
            <person name="Hijishita S."/>
            <person name="Honda M."/>
            <person name="Hosokawa S."/>
            <person name="Ichikawa Y."/>
            <person name="Idonuma A."/>
            <person name="Iijima M."/>
            <person name="Ikeda M."/>
            <person name="Ikeno M."/>
            <person name="Ito K."/>
            <person name="Ito S."/>
            <person name="Ito T."/>
            <person name="Ito Y."/>
            <person name="Ito Y."/>
            <person name="Iwabuchi A."/>
            <person name="Kamiya K."/>
            <person name="Karasawa W."/>
            <person name="Kurita K."/>
            <person name="Katagiri S."/>
            <person name="Kikuta A."/>
            <person name="Kobayashi H."/>
            <person name="Kobayashi N."/>
            <person name="Machita K."/>
            <person name="Maehara T."/>
            <person name="Masukawa M."/>
            <person name="Mizubayashi T."/>
            <person name="Mukai Y."/>
            <person name="Nagasaki H."/>
            <person name="Nagata Y."/>
            <person name="Naito S."/>
            <person name="Nakashima M."/>
            <person name="Nakama Y."/>
            <person name="Nakamichi Y."/>
            <person name="Nakamura M."/>
            <person name="Meguro A."/>
            <person name="Negishi M."/>
            <person name="Ohta I."/>
            <person name="Ohta T."/>
            <person name="Okamoto M."/>
            <person name="Ono N."/>
            <person name="Saji S."/>
            <person name="Sakaguchi M."/>
            <person name="Sakai K."/>
            <person name="Shibata M."/>
            <person name="Shimokawa T."/>
            <person name="Song J."/>
            <person name="Takazaki Y."/>
            <person name="Terasawa K."/>
            <person name="Tsugane M."/>
            <person name="Tsuji K."/>
            <person name="Ueda S."/>
            <person name="Waki K."/>
            <person name="Yamagata H."/>
            <person name="Yamamoto M."/>
            <person name="Yamamoto S."/>
            <person name="Yamane H."/>
            <person name="Yoshiki S."/>
            <person name="Yoshihara R."/>
            <person name="Yukawa K."/>
            <person name="Zhong H."/>
            <person name="Yano M."/>
            <person name="Yuan Q."/>
            <person name="Ouyang S."/>
            <person name="Liu J."/>
            <person name="Jones K.M."/>
            <person name="Gansberger K."/>
            <person name="Moffat K."/>
            <person name="Hill J."/>
            <person name="Bera J."/>
            <person name="Fadrosh D."/>
            <person name="Jin S."/>
            <person name="Johri S."/>
            <person name="Kim M."/>
            <person name="Overton L."/>
            <person name="Reardon M."/>
            <person name="Tsitrin T."/>
            <person name="Vuong H."/>
            <person name="Weaver B."/>
            <person name="Ciecko A."/>
            <person name="Tallon L."/>
            <person name="Jackson J."/>
            <person name="Pai G."/>
            <person name="Aken S.V."/>
            <person name="Utterback T."/>
            <person name="Reidmuller S."/>
            <person name="Feldblyum T."/>
            <person name="Hsiao J."/>
            <person name="Zismann V."/>
            <person name="Iobst S."/>
            <person name="de Vazeille A.R."/>
            <person name="Buell C.R."/>
            <person name="Ying K."/>
            <person name="Li Y."/>
            <person name="Lu T."/>
            <person name="Huang Y."/>
            <person name="Zhao Q."/>
            <person name="Feng Q."/>
            <person name="Zhang L."/>
            <person name="Zhu J."/>
            <person name="Weng Q."/>
            <person name="Mu J."/>
            <person name="Lu Y."/>
            <person name="Fan D."/>
            <person name="Liu Y."/>
            <person name="Guan J."/>
            <person name="Zhang Y."/>
            <person name="Yu S."/>
            <person name="Liu X."/>
            <person name="Zhang Y."/>
            <person name="Hong G."/>
            <person name="Han B."/>
            <person name="Choisne N."/>
            <person name="Demange N."/>
            <person name="Orjeda G."/>
            <person name="Samain S."/>
            <person name="Cattolico L."/>
            <person name="Pelletier E."/>
            <person name="Couloux A."/>
            <person name="Segurens B."/>
            <person name="Wincker P."/>
            <person name="D'Hont A."/>
            <person name="Scarpelli C."/>
            <person name="Weissenbach J."/>
            <person name="Salanoubat M."/>
            <person name="Quetier F."/>
            <person name="Yu Y."/>
            <person name="Kim H.R."/>
            <person name="Rambo T."/>
            <person name="Currie J."/>
            <person name="Collura K."/>
            <person name="Luo M."/>
            <person name="Yang T."/>
            <person name="Ammiraju J.S.S."/>
            <person name="Engler F."/>
            <person name="Soderlund C."/>
            <person name="Wing R.A."/>
            <person name="Palmer L.E."/>
            <person name="de la Bastide M."/>
            <person name="Spiegel L."/>
            <person name="Nascimento L."/>
            <person name="Zutavern T."/>
            <person name="O'Shaughnessy A."/>
            <person name="Dike S."/>
            <person name="Dedhia N."/>
            <person name="Preston R."/>
            <person name="Balija V."/>
            <person name="McCombie W.R."/>
            <person name="Chow T."/>
            <person name="Chen H."/>
            <person name="Chung M."/>
            <person name="Chen C."/>
            <person name="Shaw J."/>
            <person name="Wu H."/>
            <person name="Hsiao K."/>
            <person name="Chao Y."/>
            <person name="Chu M."/>
            <person name="Cheng C."/>
            <person name="Hour A."/>
            <person name="Lee P."/>
            <person name="Lin S."/>
            <person name="Lin Y."/>
            <person name="Liou J."/>
            <person name="Liu S."/>
            <person name="Hsing Y."/>
            <person name="Raghuvanshi S."/>
            <person name="Mohanty A."/>
            <person name="Bharti A.K."/>
            <person name="Gaur A."/>
            <person name="Gupta V."/>
            <person name="Kumar D."/>
            <person name="Ravi V."/>
            <person name="Vij S."/>
            <person name="Kapur A."/>
            <person name="Khurana P."/>
            <person name="Khurana P."/>
            <person name="Khurana J.P."/>
            <person name="Tyagi A.K."/>
            <person name="Gaikwad K."/>
            <person name="Singh A."/>
            <person name="Dalal V."/>
            <person name="Srivastava S."/>
            <person name="Dixit A."/>
            <person name="Pal A.K."/>
            <person name="Ghazi I.A."/>
            <person name="Yadav M."/>
            <person name="Pandit A."/>
            <person name="Bhargava A."/>
            <person name="Sureshbabu K."/>
            <person name="Batra K."/>
            <person name="Sharma T.R."/>
            <person name="Mohapatra T."/>
            <person name="Singh N.K."/>
            <person name="Messing J."/>
            <person name="Nelson A.B."/>
            <person name="Fuks G."/>
            <person name="Kavchok S."/>
            <person name="Keizer G."/>
            <person name="Linton E."/>
            <person name="Llaca V."/>
            <person name="Song R."/>
            <person name="Tanyolac B."/>
            <person name="Young S."/>
            <person name="Ho-Il K."/>
            <person name="Hahn J.H."/>
            <person name="Sangsakoo G."/>
            <person name="Vanavichit A."/>
            <person name="de Mattos Luiz.A.T."/>
            <person name="Zimmer P.D."/>
            <person name="Malone G."/>
            <person name="Dellagostin O."/>
            <person name="de Oliveira A.C."/>
            <person name="Bevan M."/>
            <person name="Bancroft I."/>
            <person name="Minx P."/>
            <person name="Cordum H."/>
            <person name="Wilson R."/>
            <person name="Cheng Z."/>
            <person name="Jin W."/>
            <person name="Jiang J."/>
            <person name="Leong S.A."/>
            <person name="Iwama H."/>
            <person name="Gojobori T."/>
            <person name="Itoh T."/>
            <person name="Niimura Y."/>
            <person name="Fujii Y."/>
            <person name="Habara T."/>
            <person name="Sakai H."/>
            <person name="Sato Y."/>
            <person name="Wilson G."/>
            <person name="Kumar K."/>
            <person name="McCouch S."/>
            <person name="Juretic N."/>
            <person name="Hoen D."/>
            <person name="Wright S."/>
            <person name="Bruskiewich R."/>
            <person name="Bureau T."/>
            <person name="Miyao A."/>
            <person name="Hirochika H."/>
            <person name="Nishikawa T."/>
            <person name="Kadowaki K."/>
            <person name="Sugiura M."/>
            <person name="Burr B."/>
            <person name="Sasaki T."/>
        </authorList>
    </citation>
    <scope>NUCLEOTIDE SEQUENCE [LARGE SCALE GENOMIC DNA]</scope>
    <source>
        <strain evidence="3">cv. Nipponbare</strain>
    </source>
</reference>
<gene>
    <name evidence="2" type="ORF">OSJNBa0014C03.9</name>
</gene>
<name>Q6AU74_ORYSJ</name>
<feature type="region of interest" description="Disordered" evidence="1">
    <location>
        <begin position="187"/>
        <end position="206"/>
    </location>
</feature>
<evidence type="ECO:0000256" key="1">
    <source>
        <dbReference type="SAM" id="MobiDB-lite"/>
    </source>
</evidence>
<reference evidence="3" key="2">
    <citation type="journal article" date="2008" name="Nucleic Acids Res.">
        <title>The rice annotation project database (RAP-DB): 2008 update.</title>
        <authorList>
            <consortium name="The rice annotation project (RAP)"/>
        </authorList>
    </citation>
    <scope>GENOME REANNOTATION</scope>
    <source>
        <strain evidence="3">cv. Nipponbare</strain>
    </source>
</reference>
<dbReference type="Proteomes" id="UP000000763">
    <property type="component" value="Chromosome 5"/>
</dbReference>
<protein>
    <submittedName>
        <fullName evidence="2">Uncharacterized protein</fullName>
    </submittedName>
</protein>